<evidence type="ECO:0000313" key="1">
    <source>
        <dbReference type="Proteomes" id="UP000887580"/>
    </source>
</evidence>
<dbReference type="WBParaSite" id="PS1159_v2.g22651.t1">
    <property type="protein sequence ID" value="PS1159_v2.g22651.t1"/>
    <property type="gene ID" value="PS1159_v2.g22651"/>
</dbReference>
<organism evidence="1 2">
    <name type="scientific">Panagrolaimus sp. PS1159</name>
    <dbReference type="NCBI Taxonomy" id="55785"/>
    <lineage>
        <taxon>Eukaryota</taxon>
        <taxon>Metazoa</taxon>
        <taxon>Ecdysozoa</taxon>
        <taxon>Nematoda</taxon>
        <taxon>Chromadorea</taxon>
        <taxon>Rhabditida</taxon>
        <taxon>Tylenchina</taxon>
        <taxon>Panagrolaimomorpha</taxon>
        <taxon>Panagrolaimoidea</taxon>
        <taxon>Panagrolaimidae</taxon>
        <taxon>Panagrolaimus</taxon>
    </lineage>
</organism>
<accession>A0AC35FZP1</accession>
<evidence type="ECO:0000313" key="2">
    <source>
        <dbReference type="WBParaSite" id="PS1159_v2.g22651.t1"/>
    </source>
</evidence>
<reference evidence="2" key="1">
    <citation type="submission" date="2022-11" db="UniProtKB">
        <authorList>
            <consortium name="WormBaseParasite"/>
        </authorList>
    </citation>
    <scope>IDENTIFICATION</scope>
</reference>
<dbReference type="Proteomes" id="UP000887580">
    <property type="component" value="Unplaced"/>
</dbReference>
<protein>
    <submittedName>
        <fullName evidence="2">Carboxylic ester hydrolase</fullName>
    </submittedName>
</protein>
<proteinExistence type="predicted"/>
<sequence>MDFLNFIQHDLPMGPIDCVIYIHRLIFKEIGALKNKLRSPSWTKSKTIKIQQGFIQGRRYKLGKEFVDAFLGIPFGIAPIGELRFEKPLPAESWKDVRNCTEFGPRCPHHELIFEKYPSIAEKSEDCLRLNVFAPSWNPSTSKQPNGFAVLVFIHGGGFAIHSSANYGCHGICEALCCKDVIVVTIQYRLGFFGFSCGEGIVPNLGLWDQTLALKWVHENIAAFGGDSTNITIFGQSAGAASVDFLCLSPHSRDLFQKAIIIGGSALCSFAQNDIEHVSEVCMNFAKSRGYKPSPNQTLVEFLRKLPASALELGLTGKRVNKFGEIDLTPVYDGDFFSKPLEELRKEIPPKSFLSGITEYEGLIFVGVRQKRKVPLHIEVQAAIERELKFHKVSNVEAVKRKLLHMYWKGIVEYDKEKVQKACIKIVSDIYINNGVWLHADTMTKLGHTVYQYVFKYCNPNGFGLLGFLLPFKASTHGTGLPFIFKKGIVSNFYPNEDDLKMVETMTMYFTSFAKFGYFDCGQKNYFDFTEL</sequence>
<name>A0AC35FZP1_9BILA</name>